<gene>
    <name evidence="4" type="ORF">AA0535_0159</name>
</gene>
<evidence type="ECO:0000256" key="3">
    <source>
        <dbReference type="ARBA" id="ARBA00022989"/>
    </source>
</evidence>
<dbReference type="InterPro" id="IPR029044">
    <property type="entry name" value="Nucleotide-diphossugar_trans"/>
</dbReference>
<keyword evidence="3" id="KW-0472">Membrane</keyword>
<dbReference type="Pfam" id="PF13704">
    <property type="entry name" value="Glyco_tranf_2_4"/>
    <property type="match status" value="1"/>
</dbReference>
<evidence type="ECO:0000256" key="1">
    <source>
        <dbReference type="ARBA" id="ARBA00004167"/>
    </source>
</evidence>
<evidence type="ECO:0000256" key="2">
    <source>
        <dbReference type="ARBA" id="ARBA00022692"/>
    </source>
</evidence>
<evidence type="ECO:0008006" key="6">
    <source>
        <dbReference type="Google" id="ProtNLM"/>
    </source>
</evidence>
<keyword evidence="5" id="KW-1185">Reference proteome</keyword>
<organism evidence="4 5">
    <name type="scientific">Asaia krungthepensis NRIC 0535</name>
    <dbReference type="NCBI Taxonomy" id="1307925"/>
    <lineage>
        <taxon>Bacteria</taxon>
        <taxon>Pseudomonadati</taxon>
        <taxon>Pseudomonadota</taxon>
        <taxon>Alphaproteobacteria</taxon>
        <taxon>Acetobacterales</taxon>
        <taxon>Acetobacteraceae</taxon>
        <taxon>Asaia</taxon>
    </lineage>
</organism>
<reference evidence="4" key="1">
    <citation type="submission" date="2013-04" db="EMBL/GenBank/DDBJ databases">
        <title>The genome sequencing project of 58 acetic acid bacteria.</title>
        <authorList>
            <person name="Okamoto-Kainuma A."/>
            <person name="Ishikawa M."/>
            <person name="Umino S."/>
            <person name="Koizumi Y."/>
            <person name="Shiwa Y."/>
            <person name="Yoshikawa H."/>
            <person name="Matsutani M."/>
            <person name="Matsushita K."/>
        </authorList>
    </citation>
    <scope>NUCLEOTIDE SEQUENCE</scope>
    <source>
        <strain evidence="4">NRIC 0535</strain>
    </source>
</reference>
<proteinExistence type="predicted"/>
<dbReference type="PANTHER" id="PTHR21461">
    <property type="entry name" value="GLYCOSYLTRANSFERASE FAMILY 92 PROTEIN"/>
    <property type="match status" value="1"/>
</dbReference>
<keyword evidence="2" id="KW-0812">Transmembrane</keyword>
<name>A0ABQ0PW37_9PROT</name>
<accession>A0ABQ0PW37</accession>
<protein>
    <recommendedName>
        <fullName evidence="6">Glycosyl transferase family 2</fullName>
    </recommendedName>
</protein>
<dbReference type="SUPFAM" id="SSF53448">
    <property type="entry name" value="Nucleotide-diphospho-sugar transferases"/>
    <property type="match status" value="1"/>
</dbReference>
<evidence type="ECO:0000313" key="4">
    <source>
        <dbReference type="EMBL" id="GBQ83094.1"/>
    </source>
</evidence>
<dbReference type="Gene3D" id="3.90.550.10">
    <property type="entry name" value="Spore Coat Polysaccharide Biosynthesis Protein SpsA, Chain A"/>
    <property type="match status" value="1"/>
</dbReference>
<dbReference type="CDD" id="cd00761">
    <property type="entry name" value="Glyco_tranf_GTA_type"/>
    <property type="match status" value="1"/>
</dbReference>
<comment type="subcellular location">
    <subcellularLocation>
        <location evidence="1">Membrane</location>
        <topology evidence="1">Single-pass membrane protein</topology>
    </subcellularLocation>
</comment>
<keyword evidence="3" id="KW-1133">Transmembrane helix</keyword>
<dbReference type="Proteomes" id="UP001062776">
    <property type="component" value="Unassembled WGS sequence"/>
</dbReference>
<dbReference type="PANTHER" id="PTHR21461:SF69">
    <property type="entry name" value="GLYCOSYLTRANSFERASE FAMILY 92 PROTEIN"/>
    <property type="match status" value="1"/>
</dbReference>
<comment type="caution">
    <text evidence="4">The sequence shown here is derived from an EMBL/GenBank/DDBJ whole genome shotgun (WGS) entry which is preliminary data.</text>
</comment>
<sequence>MASTAAILFIRNDADDIGWWIAYHLAVGFDTLIIYDDASTDGTWEVIQTASGLFPIEAHRVTPDDRSFAERRSACLSQAIDQASGRFDWVICLDSDEYVCPQDAVSVPDYLDRFPNADGITLNWSIFGSAGHVKRTREAPLSAYTQRAPLNFADHALGKTFIRPSAYTGHAIDTIHWALDPHRHVHADGTVFDPSRPPNWEGARLLHYVTRNLTRYTSRLASCSPGQKAPDLWSHFNRNDETDHGASRFLPATRDYAARLWRAGLETLYWRLRKDITAQSLSFLPDSALTVRAHRSLTSPPELLLAQPGTPDGRILVCDLSTGTLAVVPPESQSEKQEPVWLVVETHDSGSTSPEASSSGFLMLPETRGAAPALGVTLTHWLPVRVTGALTTETHALVGISLLPEEKPIGLIETETVGIIDDSTPAFCARFRAADPVLLARLRAYLALRGQGETLHDFCVGMDLLRHPEPDAMGCAMMHLDSAARAVLETRYAGLVPPWLYA</sequence>
<evidence type="ECO:0000313" key="5">
    <source>
        <dbReference type="Proteomes" id="UP001062776"/>
    </source>
</evidence>
<dbReference type="RefSeq" id="WP_264813972.1">
    <property type="nucleotide sequence ID" value="NZ_BAPV01000002.1"/>
</dbReference>
<dbReference type="EMBL" id="BAPV01000002">
    <property type="protein sequence ID" value="GBQ83094.1"/>
    <property type="molecule type" value="Genomic_DNA"/>
</dbReference>